<dbReference type="RefSeq" id="WP_146316750.1">
    <property type="nucleotide sequence ID" value="NZ_VCQV01000013.1"/>
</dbReference>
<organism evidence="2 3">
    <name type="scientific">Leekyejoonella antrihumi</name>
    <dbReference type="NCBI Taxonomy" id="1660198"/>
    <lineage>
        <taxon>Bacteria</taxon>
        <taxon>Bacillati</taxon>
        <taxon>Actinomycetota</taxon>
        <taxon>Actinomycetes</taxon>
        <taxon>Micrococcales</taxon>
        <taxon>Dermacoccaceae</taxon>
        <taxon>Leekyejoonella</taxon>
    </lineage>
</organism>
<evidence type="ECO:0000313" key="3">
    <source>
        <dbReference type="Proteomes" id="UP000320244"/>
    </source>
</evidence>
<feature type="transmembrane region" description="Helical" evidence="1">
    <location>
        <begin position="12"/>
        <end position="32"/>
    </location>
</feature>
<gene>
    <name evidence="2" type="ORF">FGL98_10660</name>
</gene>
<comment type="caution">
    <text evidence="1">Lacks conserved residue(s) required for the propagation of feature annotation.</text>
</comment>
<dbReference type="Pfam" id="PF02104">
    <property type="entry name" value="SURF1"/>
    <property type="match status" value="1"/>
</dbReference>
<comment type="subcellular location">
    <subcellularLocation>
        <location evidence="1">Cell membrane</location>
        <topology evidence="1">Multi-pass membrane protein</topology>
    </subcellularLocation>
</comment>
<dbReference type="EMBL" id="VCQV01000013">
    <property type="protein sequence ID" value="TWP36155.1"/>
    <property type="molecule type" value="Genomic_DNA"/>
</dbReference>
<dbReference type="InterPro" id="IPR002994">
    <property type="entry name" value="Surf1/Shy1"/>
</dbReference>
<keyword evidence="1" id="KW-1003">Cell membrane</keyword>
<keyword evidence="1" id="KW-0812">Transmembrane</keyword>
<keyword evidence="1" id="KW-0472">Membrane</keyword>
<comment type="similarity">
    <text evidence="1">Belongs to the SURF1 family.</text>
</comment>
<evidence type="ECO:0000256" key="1">
    <source>
        <dbReference type="RuleBase" id="RU363076"/>
    </source>
</evidence>
<keyword evidence="3" id="KW-1185">Reference proteome</keyword>
<name>A0A563E184_9MICO</name>
<keyword evidence="1" id="KW-1133">Transmembrane helix</keyword>
<evidence type="ECO:0000313" key="2">
    <source>
        <dbReference type="EMBL" id="TWP36155.1"/>
    </source>
</evidence>
<sequence>MLRTALTPRWLGWLVVLLAIVVILTELGFWQLGVARDKGVDKTLLAAPTRPVVPMKTLLQVGDPFPAKGSSRRVSVRGHYPPSFMWRPVTACECRWGRVRVVLSASACWWPDWRVGWAVLQESWSGGRGRGWSGERGP</sequence>
<proteinExistence type="inferred from homology"/>
<accession>A0A563E184</accession>
<dbReference type="AlphaFoldDB" id="A0A563E184"/>
<dbReference type="Proteomes" id="UP000320244">
    <property type="component" value="Unassembled WGS sequence"/>
</dbReference>
<comment type="caution">
    <text evidence="2">The sequence shown here is derived from an EMBL/GenBank/DDBJ whole genome shotgun (WGS) entry which is preliminary data.</text>
</comment>
<dbReference type="OrthoDB" id="3266379at2"/>
<protein>
    <recommendedName>
        <fullName evidence="1">SURF1-like protein</fullName>
    </recommendedName>
</protein>
<reference evidence="2 3" key="1">
    <citation type="submission" date="2019-05" db="EMBL/GenBank/DDBJ databases">
        <authorList>
            <person name="Lee S.D."/>
        </authorList>
    </citation>
    <scope>NUCLEOTIDE SEQUENCE [LARGE SCALE GENOMIC DNA]</scope>
    <source>
        <strain evidence="2 3">C5-26</strain>
    </source>
</reference>
<reference evidence="2 3" key="2">
    <citation type="submission" date="2019-08" db="EMBL/GenBank/DDBJ databases">
        <title>Jejuicoccus antrihumi gen. nov., sp. nov., a new member of the family Dermacoccaceae isolated from a cave.</title>
        <authorList>
            <person name="Schumann P."/>
            <person name="Kim I.S."/>
        </authorList>
    </citation>
    <scope>NUCLEOTIDE SEQUENCE [LARGE SCALE GENOMIC DNA]</scope>
    <source>
        <strain evidence="2 3">C5-26</strain>
    </source>
</reference>
<dbReference type="GO" id="GO:0005886">
    <property type="term" value="C:plasma membrane"/>
    <property type="evidence" value="ECO:0007669"/>
    <property type="project" value="UniProtKB-SubCell"/>
</dbReference>